<feature type="transmembrane region" description="Helical" evidence="2">
    <location>
        <begin position="101"/>
        <end position="125"/>
    </location>
</feature>
<evidence type="ECO:0000313" key="3">
    <source>
        <dbReference type="EMBL" id="KAJ7627137.1"/>
    </source>
</evidence>
<reference evidence="3" key="1">
    <citation type="submission" date="2023-03" db="EMBL/GenBank/DDBJ databases">
        <title>Massive genome expansion in bonnet fungi (Mycena s.s.) driven by repeated elements and novel gene families across ecological guilds.</title>
        <authorList>
            <consortium name="Lawrence Berkeley National Laboratory"/>
            <person name="Harder C.B."/>
            <person name="Miyauchi S."/>
            <person name="Viragh M."/>
            <person name="Kuo A."/>
            <person name="Thoen E."/>
            <person name="Andreopoulos B."/>
            <person name="Lu D."/>
            <person name="Skrede I."/>
            <person name="Drula E."/>
            <person name="Henrissat B."/>
            <person name="Morin E."/>
            <person name="Kohler A."/>
            <person name="Barry K."/>
            <person name="LaButti K."/>
            <person name="Morin E."/>
            <person name="Salamov A."/>
            <person name="Lipzen A."/>
            <person name="Mereny Z."/>
            <person name="Hegedus B."/>
            <person name="Baldrian P."/>
            <person name="Stursova M."/>
            <person name="Weitz H."/>
            <person name="Taylor A."/>
            <person name="Grigoriev I.V."/>
            <person name="Nagy L.G."/>
            <person name="Martin F."/>
            <person name="Kauserud H."/>
        </authorList>
    </citation>
    <scope>NUCLEOTIDE SEQUENCE</scope>
    <source>
        <strain evidence="3">9284</strain>
    </source>
</reference>
<organism evidence="3 4">
    <name type="scientific">Roridomyces roridus</name>
    <dbReference type="NCBI Taxonomy" id="1738132"/>
    <lineage>
        <taxon>Eukaryota</taxon>
        <taxon>Fungi</taxon>
        <taxon>Dikarya</taxon>
        <taxon>Basidiomycota</taxon>
        <taxon>Agaricomycotina</taxon>
        <taxon>Agaricomycetes</taxon>
        <taxon>Agaricomycetidae</taxon>
        <taxon>Agaricales</taxon>
        <taxon>Marasmiineae</taxon>
        <taxon>Mycenaceae</taxon>
        <taxon>Roridomyces</taxon>
    </lineage>
</organism>
<dbReference type="AlphaFoldDB" id="A0AAD7BQD4"/>
<feature type="transmembrane region" description="Helical" evidence="2">
    <location>
        <begin position="525"/>
        <end position="551"/>
    </location>
</feature>
<sequence length="630" mass="66797">MSSTHEFDPYRSPPTQQRQLDTRSTLLPNRTRDRIMPHHGDFALDGHHGARTIWIIALTGLGVVLAVLLITLGVLVEVFAVHNYHIEGGALLTTAPLGRTLTIAHLSGSAVAVTVPLVVGLGAYVLAGRWVAASRIESANRPTPFQLGILMRTLGGASISSLWDGASYVHGRRGPGGKELARPPILYHSVTLVFYFLTLAYGLSGVDTWLGATSTAVIYPLTTDIAPSAQFGRQVNQTLCSQTFSNNLPYQCGLVKGSGGNPQEFAIFINTVQGLNPSNSIAITDDSTAIFVPPASQLDDSIGYRATTLGIKSNCTSVTAQCIPPGVFQVESGLLLNCTEEVNFNITGASSQGCGYGEGIGGPLDPEGNLLGCQKSNNSTDIRFAMEVTSAAYHANISSSGEVFVGDTGFYLHGSAYARNVLVCDIHSLDVTYDYFNGSYSTVSSSPSDLEQAARASDGSWAGLTYVANAVDGVGMYSGSYVDAFANQLSLVTLATTWFVMEPIEVLSAQSTVVPIGARLPLAPFLLVIIIPFVYCVSVLLLTVSAVIATLNSPYTAFARSRLMDPVTAIGTAYGPEDTGGSQSPLEPVHGLFKHETAADRLTLEMFKGPDGAPRAAVRRPTFSVEDLEK</sequence>
<protein>
    <submittedName>
        <fullName evidence="3">Uncharacterized protein</fullName>
    </submittedName>
</protein>
<evidence type="ECO:0000256" key="2">
    <source>
        <dbReference type="SAM" id="Phobius"/>
    </source>
</evidence>
<accession>A0AAD7BQD4</accession>
<proteinExistence type="predicted"/>
<feature type="compositionally biased region" description="Polar residues" evidence="1">
    <location>
        <begin position="13"/>
        <end position="23"/>
    </location>
</feature>
<keyword evidence="4" id="KW-1185">Reference proteome</keyword>
<keyword evidence="2" id="KW-0472">Membrane</keyword>
<feature type="transmembrane region" description="Helical" evidence="2">
    <location>
        <begin position="53"/>
        <end position="80"/>
    </location>
</feature>
<dbReference type="EMBL" id="JARKIF010000011">
    <property type="protein sequence ID" value="KAJ7627137.1"/>
    <property type="molecule type" value="Genomic_DNA"/>
</dbReference>
<keyword evidence="2" id="KW-1133">Transmembrane helix</keyword>
<comment type="caution">
    <text evidence="3">The sequence shown here is derived from an EMBL/GenBank/DDBJ whole genome shotgun (WGS) entry which is preliminary data.</text>
</comment>
<evidence type="ECO:0000256" key="1">
    <source>
        <dbReference type="SAM" id="MobiDB-lite"/>
    </source>
</evidence>
<evidence type="ECO:0000313" key="4">
    <source>
        <dbReference type="Proteomes" id="UP001221142"/>
    </source>
</evidence>
<dbReference type="Proteomes" id="UP001221142">
    <property type="component" value="Unassembled WGS sequence"/>
</dbReference>
<keyword evidence="2" id="KW-0812">Transmembrane</keyword>
<name>A0AAD7BQD4_9AGAR</name>
<feature type="region of interest" description="Disordered" evidence="1">
    <location>
        <begin position="611"/>
        <end position="630"/>
    </location>
</feature>
<gene>
    <name evidence="3" type="ORF">FB45DRAFT_1004706</name>
</gene>
<feature type="region of interest" description="Disordered" evidence="1">
    <location>
        <begin position="1"/>
        <end position="23"/>
    </location>
</feature>